<dbReference type="SUPFAM" id="SSF52402">
    <property type="entry name" value="Adenine nucleotide alpha hydrolases-like"/>
    <property type="match status" value="1"/>
</dbReference>
<dbReference type="AlphaFoldDB" id="A0A5K1UKW7"/>
<dbReference type="VEuPathDB" id="AmoebaDB:KM1_111290"/>
<keyword evidence="2" id="KW-0547">Nucleotide-binding</keyword>
<dbReference type="VEuPathDB" id="AmoebaDB:EHI_035420"/>
<evidence type="ECO:0000256" key="1">
    <source>
        <dbReference type="ARBA" id="ARBA00022679"/>
    </source>
</evidence>
<dbReference type="PANTHER" id="PTHR43686:SF1">
    <property type="entry name" value="AMINOTRAN_5 DOMAIN-CONTAINING PROTEIN"/>
    <property type="match status" value="1"/>
</dbReference>
<dbReference type="InterPro" id="IPR011063">
    <property type="entry name" value="TilS/TtcA_N"/>
</dbReference>
<dbReference type="VEuPathDB" id="AmoebaDB:EHI7A_057960"/>
<dbReference type="VEuPathDB" id="AmoebaDB:EHI5A_080470"/>
<accession>A0A5K1UKW7</accession>
<dbReference type="Proteomes" id="UP000078387">
    <property type="component" value="Unassembled WGS sequence"/>
</dbReference>
<dbReference type="PIRSF" id="PIRSF004976">
    <property type="entry name" value="ATPase_YdaO"/>
    <property type="match status" value="1"/>
</dbReference>
<evidence type="ECO:0000259" key="3">
    <source>
        <dbReference type="Pfam" id="PF01171"/>
    </source>
</evidence>
<protein>
    <submittedName>
        <fullName evidence="4">Pp-loop family protein</fullName>
    </submittedName>
</protein>
<name>A0A5K1UKW7_ENTHI</name>
<evidence type="ECO:0000313" key="4">
    <source>
        <dbReference type="EMBL" id="GAT93628.1"/>
    </source>
</evidence>
<dbReference type="GO" id="GO:0016740">
    <property type="term" value="F:transferase activity"/>
    <property type="evidence" value="ECO:0007669"/>
    <property type="project" value="UniProtKB-KW"/>
</dbReference>
<keyword evidence="2" id="KW-0067">ATP-binding</keyword>
<dbReference type="EMBL" id="BDEQ01000001">
    <property type="protein sequence ID" value="GAT93628.1"/>
    <property type="molecule type" value="Genomic_DNA"/>
</dbReference>
<sequence length="252" mass="28932">MDKTKQTPKKEEKRLFNKIYSKFWKMNGREKIISPHDRIIIGFSGGKDSFLLVHVLSTLSKNVNFPIDIVAVHVTNPQVGYQLDLEQSKTICESFGVPFISLQSEKMSESDIEDADKNTTFCLNCGKNRRRALLKFAKEHGFTSIALGHHMDDVAETLLMNQLFCGCVATIPAQFTTEKYGIKFIRPLIEVPVVLIQEWTKYIELPRLIRCKYEKDSMRGEVRAILEQLKKKHPLIIQSLAQSPNNVKQDYL</sequence>
<feature type="binding site" evidence="2">
    <location>
        <position position="48"/>
    </location>
    <ligand>
        <name>ATP</name>
        <dbReference type="ChEBI" id="CHEBI:30616"/>
    </ligand>
</feature>
<dbReference type="VEuPathDB" id="AmoebaDB:EHI8A_059670"/>
<comment type="caution">
    <text evidence="4">The sequence shown here is derived from an EMBL/GenBank/DDBJ whole genome shotgun (WGS) entry which is preliminary data.</text>
</comment>
<gene>
    <name evidence="4" type="ORF">CL6EHI_035420</name>
</gene>
<feature type="domain" description="tRNA(Ile)-lysidine/2-thiocytidine synthase N-terminal" evidence="3">
    <location>
        <begin position="39"/>
        <end position="201"/>
    </location>
</feature>
<feature type="binding site" evidence="2">
    <location>
        <position position="148"/>
    </location>
    <ligand>
        <name>ATP</name>
        <dbReference type="ChEBI" id="CHEBI:30616"/>
    </ligand>
</feature>
<dbReference type="InterPro" id="IPR014729">
    <property type="entry name" value="Rossmann-like_a/b/a_fold"/>
</dbReference>
<reference evidence="4 5" key="1">
    <citation type="submission" date="2016-05" db="EMBL/GenBank/DDBJ databases">
        <title>First whole genome sequencing of Entamoeba histolytica HM1:IMSS-clone-6.</title>
        <authorList>
            <person name="Mukherjee Avik.K."/>
            <person name="Izumyama S."/>
            <person name="Nakada-Tsukui K."/>
            <person name="Nozaki T."/>
        </authorList>
    </citation>
    <scope>NUCLEOTIDE SEQUENCE [LARGE SCALE GENOMIC DNA]</scope>
    <source>
        <strain evidence="4 5">HM1:IMSS clone 6</strain>
    </source>
</reference>
<proteinExistence type="predicted"/>
<feature type="binding site" evidence="2">
    <location>
        <position position="74"/>
    </location>
    <ligand>
        <name>ATP</name>
        <dbReference type="ChEBI" id="CHEBI:30616"/>
    </ligand>
</feature>
<dbReference type="GO" id="GO:0008033">
    <property type="term" value="P:tRNA processing"/>
    <property type="evidence" value="ECO:0007669"/>
    <property type="project" value="InterPro"/>
</dbReference>
<dbReference type="InterPro" id="IPR035107">
    <property type="entry name" value="tRNA_thiolation_TtcA_Ctu1"/>
</dbReference>
<dbReference type="GO" id="GO:0005524">
    <property type="term" value="F:ATP binding"/>
    <property type="evidence" value="ECO:0007669"/>
    <property type="project" value="UniProtKB-KW"/>
</dbReference>
<keyword evidence="1" id="KW-0808">Transferase</keyword>
<dbReference type="Pfam" id="PF01171">
    <property type="entry name" value="ATP_bind_3"/>
    <property type="match status" value="1"/>
</dbReference>
<dbReference type="CDD" id="cd24138">
    <property type="entry name" value="TtcA-like"/>
    <property type="match status" value="1"/>
</dbReference>
<feature type="binding site" evidence="2">
    <location>
        <begin position="42"/>
        <end position="44"/>
    </location>
    <ligand>
        <name>ATP</name>
        <dbReference type="ChEBI" id="CHEBI:30616"/>
    </ligand>
</feature>
<dbReference type="OMA" id="IGHNLDD"/>
<evidence type="ECO:0000313" key="5">
    <source>
        <dbReference type="Proteomes" id="UP000078387"/>
    </source>
</evidence>
<organism evidence="4 5">
    <name type="scientific">Entamoeba histolytica</name>
    <dbReference type="NCBI Taxonomy" id="5759"/>
    <lineage>
        <taxon>Eukaryota</taxon>
        <taxon>Amoebozoa</taxon>
        <taxon>Evosea</taxon>
        <taxon>Archamoebae</taxon>
        <taxon>Mastigamoebida</taxon>
        <taxon>Entamoebidae</taxon>
        <taxon>Entamoeba</taxon>
    </lineage>
</organism>
<dbReference type="Gene3D" id="3.40.50.620">
    <property type="entry name" value="HUPs"/>
    <property type="match status" value="1"/>
</dbReference>
<evidence type="ECO:0000256" key="2">
    <source>
        <dbReference type="PIRSR" id="PIRSR004976-51"/>
    </source>
</evidence>
<dbReference type="PANTHER" id="PTHR43686">
    <property type="entry name" value="SULFURTRANSFERASE-RELATED"/>
    <property type="match status" value="1"/>
</dbReference>
<feature type="binding site" evidence="2">
    <location>
        <position position="153"/>
    </location>
    <ligand>
        <name>ATP</name>
        <dbReference type="ChEBI" id="CHEBI:30616"/>
    </ligand>
</feature>